<evidence type="ECO:0000313" key="2">
    <source>
        <dbReference type="Proteomes" id="UP000215223"/>
    </source>
</evidence>
<accession>A0A229RUM7</accession>
<reference evidence="1 2" key="1">
    <citation type="submission" date="2017-07" db="EMBL/GenBank/DDBJ databases">
        <title>Amycolatopsis thailandensis Genome sequencing and assembly.</title>
        <authorList>
            <person name="Kaur N."/>
            <person name="Mayilraj S."/>
        </authorList>
    </citation>
    <scope>NUCLEOTIDE SEQUENCE [LARGE SCALE GENOMIC DNA]</scope>
    <source>
        <strain evidence="1 2">JCM 16380</strain>
    </source>
</reference>
<proteinExistence type="predicted"/>
<dbReference type="EMBL" id="NMQT01000102">
    <property type="protein sequence ID" value="OXM50360.1"/>
    <property type="molecule type" value="Genomic_DNA"/>
</dbReference>
<gene>
    <name evidence="1" type="ORF">CFP71_28445</name>
</gene>
<organism evidence="1 2">
    <name type="scientific">Amycolatopsis thailandensis</name>
    <dbReference type="NCBI Taxonomy" id="589330"/>
    <lineage>
        <taxon>Bacteria</taxon>
        <taxon>Bacillati</taxon>
        <taxon>Actinomycetota</taxon>
        <taxon>Actinomycetes</taxon>
        <taxon>Pseudonocardiales</taxon>
        <taxon>Pseudonocardiaceae</taxon>
        <taxon>Amycolatopsis</taxon>
    </lineage>
</organism>
<protein>
    <recommendedName>
        <fullName evidence="3">DUF11 domain-containing protein</fullName>
    </recommendedName>
</protein>
<dbReference type="AlphaFoldDB" id="A0A229RUM7"/>
<name>A0A229RUM7_9PSEU</name>
<evidence type="ECO:0000313" key="1">
    <source>
        <dbReference type="EMBL" id="OXM50360.1"/>
    </source>
</evidence>
<evidence type="ECO:0008006" key="3">
    <source>
        <dbReference type="Google" id="ProtNLM"/>
    </source>
</evidence>
<comment type="caution">
    <text evidence="1">The sequence shown here is derived from an EMBL/GenBank/DDBJ whole genome shotgun (WGS) entry which is preliminary data.</text>
</comment>
<sequence>MDLAVTAGQVALAPGTTGTQTVTVVNNGSAATTGGTRVTYLTPAYVNIDRAKPLPAGCELRFEDQDPTVPEVLTCVLPAGLAPAAPVTIDVPVAVTTRARVTGVIRGRVSALPVPGSADVEADPADNWTLAYLTATQPTPALPEGNKVGLYLTHAMPAQAKDGTSTLTITYGNVGPADTAGAVRVTVATPFYTNVDRAKPLPEGCAFQLEDPSPGIPEIVTCEVPALKVEQQRTLDVPLKAVDGGPKGIVLGPTIISPASSSDVDTDQTDNLDVAGVMVPSRGK</sequence>
<dbReference type="Proteomes" id="UP000215223">
    <property type="component" value="Unassembled WGS sequence"/>
</dbReference>
<keyword evidence="2" id="KW-1185">Reference proteome</keyword>